<gene>
    <name evidence="2" type="ORF">GUJ93_ZPchr0013g35364</name>
</gene>
<dbReference type="Proteomes" id="UP000729402">
    <property type="component" value="Unassembled WGS sequence"/>
</dbReference>
<sequence length="96" mass="10640">MGLHGFYGSAPGQWRRWRSEVVGILGRERSEWEEEEIRGGGGRGGARRWRRPGSAEVAAGKSRSGDGKRKNLGLKEGAGWEKEGARWEKEGALMET</sequence>
<organism evidence="2 3">
    <name type="scientific">Zizania palustris</name>
    <name type="common">Northern wild rice</name>
    <dbReference type="NCBI Taxonomy" id="103762"/>
    <lineage>
        <taxon>Eukaryota</taxon>
        <taxon>Viridiplantae</taxon>
        <taxon>Streptophyta</taxon>
        <taxon>Embryophyta</taxon>
        <taxon>Tracheophyta</taxon>
        <taxon>Spermatophyta</taxon>
        <taxon>Magnoliopsida</taxon>
        <taxon>Liliopsida</taxon>
        <taxon>Poales</taxon>
        <taxon>Poaceae</taxon>
        <taxon>BOP clade</taxon>
        <taxon>Oryzoideae</taxon>
        <taxon>Oryzeae</taxon>
        <taxon>Zizaniinae</taxon>
        <taxon>Zizania</taxon>
    </lineage>
</organism>
<accession>A0A8J6C2Q4</accession>
<dbReference type="EMBL" id="JAAALK010000079">
    <property type="protein sequence ID" value="KAG8100826.1"/>
    <property type="molecule type" value="Genomic_DNA"/>
</dbReference>
<evidence type="ECO:0000256" key="1">
    <source>
        <dbReference type="SAM" id="MobiDB-lite"/>
    </source>
</evidence>
<dbReference type="AlphaFoldDB" id="A0A8J6C2Q4"/>
<protein>
    <submittedName>
        <fullName evidence="2">Uncharacterized protein</fullName>
    </submittedName>
</protein>
<proteinExistence type="predicted"/>
<keyword evidence="3" id="KW-1185">Reference proteome</keyword>
<comment type="caution">
    <text evidence="2">The sequence shown here is derived from an EMBL/GenBank/DDBJ whole genome shotgun (WGS) entry which is preliminary data.</text>
</comment>
<reference evidence="2" key="1">
    <citation type="journal article" date="2021" name="bioRxiv">
        <title>Whole Genome Assembly and Annotation of Northern Wild Rice, Zizania palustris L., Supports a Whole Genome Duplication in the Zizania Genus.</title>
        <authorList>
            <person name="Haas M."/>
            <person name="Kono T."/>
            <person name="Macchietto M."/>
            <person name="Millas R."/>
            <person name="McGilp L."/>
            <person name="Shao M."/>
            <person name="Duquette J."/>
            <person name="Hirsch C.N."/>
            <person name="Kimball J."/>
        </authorList>
    </citation>
    <scope>NUCLEOTIDE SEQUENCE</scope>
    <source>
        <tissue evidence="2">Fresh leaf tissue</tissue>
    </source>
</reference>
<name>A0A8J6C2Q4_ZIZPA</name>
<feature type="region of interest" description="Disordered" evidence="1">
    <location>
        <begin position="35"/>
        <end position="96"/>
    </location>
</feature>
<evidence type="ECO:0000313" key="2">
    <source>
        <dbReference type="EMBL" id="KAG8100826.1"/>
    </source>
</evidence>
<evidence type="ECO:0000313" key="3">
    <source>
        <dbReference type="Proteomes" id="UP000729402"/>
    </source>
</evidence>
<feature type="compositionally biased region" description="Basic and acidic residues" evidence="1">
    <location>
        <begin position="78"/>
        <end position="96"/>
    </location>
</feature>
<reference evidence="2" key="2">
    <citation type="submission" date="2021-02" db="EMBL/GenBank/DDBJ databases">
        <authorList>
            <person name="Kimball J.A."/>
            <person name="Haas M.W."/>
            <person name="Macchietto M."/>
            <person name="Kono T."/>
            <person name="Duquette J."/>
            <person name="Shao M."/>
        </authorList>
    </citation>
    <scope>NUCLEOTIDE SEQUENCE</scope>
    <source>
        <tissue evidence="2">Fresh leaf tissue</tissue>
    </source>
</reference>